<reference evidence="1 2" key="1">
    <citation type="submission" date="2018-11" db="EMBL/GenBank/DDBJ databases">
        <title>Flavobacterium sp. nov., YIM 102701-2 draft genome.</title>
        <authorList>
            <person name="Li G."/>
            <person name="Jiang Y."/>
        </authorList>
    </citation>
    <scope>NUCLEOTIDE SEQUENCE [LARGE SCALE GENOMIC DNA]</scope>
    <source>
        <strain evidence="1 2">YIM 102701-2</strain>
    </source>
</reference>
<dbReference type="RefSeq" id="WP_125019260.1">
    <property type="nucleotide sequence ID" value="NZ_RQVQ01000020.1"/>
</dbReference>
<evidence type="ECO:0000313" key="1">
    <source>
        <dbReference type="EMBL" id="RRJ90073.1"/>
    </source>
</evidence>
<dbReference type="EMBL" id="RQVQ01000020">
    <property type="protein sequence ID" value="RRJ90073.1"/>
    <property type="molecule type" value="Genomic_DNA"/>
</dbReference>
<dbReference type="OrthoDB" id="4793808at2"/>
<dbReference type="Gene3D" id="3.30.370.10">
    <property type="entry name" value="Barstar-like"/>
    <property type="match status" value="1"/>
</dbReference>
<keyword evidence="2" id="KW-1185">Reference proteome</keyword>
<proteinExistence type="predicted"/>
<sequence>MSKKIDITIEFDSKEIAQSSFLEIQIKKGYYEIVFEKVEFTKDITLEKEEYLDLAINSRGYYLYCFENTNIKKGYYEIFSLKIDRDTYLEPYQTSFYLSLIQSWINNEEKYAWRNLTNLRKKVWIEACLFWSGIQTVFIPEKEIFFESLEVNSERDLYCYLGELFFLDKGYLGQDLDGLEDCLRSFLRNESNNKVCINNFSHLEKILNTPKSFKKYKQKYTDILIEIFTATDFKIELS</sequence>
<dbReference type="InterPro" id="IPR035905">
    <property type="entry name" value="Barstar-like_sf"/>
</dbReference>
<comment type="caution">
    <text evidence="1">The sequence shown here is derived from an EMBL/GenBank/DDBJ whole genome shotgun (WGS) entry which is preliminary data.</text>
</comment>
<evidence type="ECO:0000313" key="2">
    <source>
        <dbReference type="Proteomes" id="UP000275719"/>
    </source>
</evidence>
<dbReference type="Proteomes" id="UP000275719">
    <property type="component" value="Unassembled WGS sequence"/>
</dbReference>
<accession>A0A3P3WBT0</accession>
<gene>
    <name evidence="1" type="ORF">EG240_10000</name>
</gene>
<protein>
    <recommendedName>
        <fullName evidence="3">Barstar (barnase inhibitor) domain-containing protein</fullName>
    </recommendedName>
</protein>
<name>A0A3P3WBT0_9FLAO</name>
<evidence type="ECO:0008006" key="3">
    <source>
        <dbReference type="Google" id="ProtNLM"/>
    </source>
</evidence>
<organism evidence="1 2">
    <name type="scientific">Paenimyroides tangerinum</name>
    <dbReference type="NCBI Taxonomy" id="2488728"/>
    <lineage>
        <taxon>Bacteria</taxon>
        <taxon>Pseudomonadati</taxon>
        <taxon>Bacteroidota</taxon>
        <taxon>Flavobacteriia</taxon>
        <taxon>Flavobacteriales</taxon>
        <taxon>Flavobacteriaceae</taxon>
        <taxon>Paenimyroides</taxon>
    </lineage>
</organism>
<dbReference type="AlphaFoldDB" id="A0A3P3WBT0"/>